<sequence length="189" mass="20689">MSFLDKIAAAVTPLASDEKRAEARATAEQIAQGDDWLGQIIAHHKQIEAAFDKALHSTSAGERRTAAAELAAILMAHANAEEAVIYPALVEGSSKAHTVMAYEEQAAAKINMAILENLDPMSQEWCDKLKHIQGAVQQHVYQEESSWFPDVARNVPAEKQQLLTQRYAQEFGRYNAGPGNAPKQLPEIA</sequence>
<gene>
    <name evidence="2" type="ORF">GR702_20365</name>
</gene>
<evidence type="ECO:0000313" key="3">
    <source>
        <dbReference type="Proteomes" id="UP000465810"/>
    </source>
</evidence>
<dbReference type="Proteomes" id="UP000465810">
    <property type="component" value="Unassembled WGS sequence"/>
</dbReference>
<dbReference type="Gene3D" id="1.20.120.520">
    <property type="entry name" value="nmb1532 protein domain like"/>
    <property type="match status" value="1"/>
</dbReference>
<organism evidence="2 3">
    <name type="scientific">Novosphingobium silvae</name>
    <dbReference type="NCBI Taxonomy" id="2692619"/>
    <lineage>
        <taxon>Bacteria</taxon>
        <taxon>Pseudomonadati</taxon>
        <taxon>Pseudomonadota</taxon>
        <taxon>Alphaproteobacteria</taxon>
        <taxon>Sphingomonadales</taxon>
        <taxon>Sphingomonadaceae</taxon>
        <taxon>Novosphingobium</taxon>
    </lineage>
</organism>
<keyword evidence="3" id="KW-1185">Reference proteome</keyword>
<evidence type="ECO:0000313" key="2">
    <source>
        <dbReference type="EMBL" id="MYM00114.1"/>
    </source>
</evidence>
<dbReference type="AlphaFoldDB" id="A0A7X4GK72"/>
<dbReference type="PANTHER" id="PTHR35585">
    <property type="entry name" value="HHE DOMAIN PROTEIN (AFU_ORTHOLOGUE AFUA_4G00730)"/>
    <property type="match status" value="1"/>
</dbReference>
<reference evidence="2 3" key="1">
    <citation type="submission" date="2019-12" db="EMBL/GenBank/DDBJ databases">
        <authorList>
            <person name="Feng G."/>
            <person name="Zhu H."/>
        </authorList>
    </citation>
    <scope>NUCLEOTIDE SEQUENCE [LARGE SCALE GENOMIC DNA]</scope>
    <source>
        <strain evidence="2 3">FGD1</strain>
    </source>
</reference>
<name>A0A7X4GK72_9SPHN</name>
<feature type="domain" description="Hemerythrin-like" evidence="1">
    <location>
        <begin position="40"/>
        <end position="149"/>
    </location>
</feature>
<comment type="caution">
    <text evidence="2">The sequence shown here is derived from an EMBL/GenBank/DDBJ whole genome shotgun (WGS) entry which is preliminary data.</text>
</comment>
<dbReference type="Pfam" id="PF01814">
    <property type="entry name" value="Hemerythrin"/>
    <property type="match status" value="1"/>
</dbReference>
<dbReference type="PANTHER" id="PTHR35585:SF1">
    <property type="entry name" value="HHE DOMAIN PROTEIN (AFU_ORTHOLOGUE AFUA_4G00730)"/>
    <property type="match status" value="1"/>
</dbReference>
<protein>
    <submittedName>
        <fullName evidence="2">Hemerythrin domain-containing protein</fullName>
    </submittedName>
</protein>
<proteinExistence type="predicted"/>
<dbReference type="EMBL" id="WVTD01000028">
    <property type="protein sequence ID" value="MYM00114.1"/>
    <property type="molecule type" value="Genomic_DNA"/>
</dbReference>
<dbReference type="RefSeq" id="WP_160987385.1">
    <property type="nucleotide sequence ID" value="NZ_WVTD01000028.1"/>
</dbReference>
<dbReference type="InterPro" id="IPR012312">
    <property type="entry name" value="Hemerythrin-like"/>
</dbReference>
<accession>A0A7X4GK72</accession>
<evidence type="ECO:0000259" key="1">
    <source>
        <dbReference type="Pfam" id="PF01814"/>
    </source>
</evidence>